<keyword evidence="4" id="KW-0560">Oxidoreductase</keyword>
<dbReference type="InterPro" id="IPR024624">
    <property type="entry name" value="Pyridox_Oxase_Alr4036_FMN-bd"/>
</dbReference>
<evidence type="ECO:0000256" key="3">
    <source>
        <dbReference type="ARBA" id="ARBA00022643"/>
    </source>
</evidence>
<keyword evidence="3" id="KW-0288">FMN</keyword>
<keyword evidence="7" id="KW-1185">Reference proteome</keyword>
<dbReference type="SUPFAM" id="SSF50475">
    <property type="entry name" value="FMN-binding split barrel"/>
    <property type="match status" value="1"/>
</dbReference>
<evidence type="ECO:0000256" key="2">
    <source>
        <dbReference type="ARBA" id="ARBA00022630"/>
    </source>
</evidence>
<reference evidence="7" key="1">
    <citation type="journal article" date="2019" name="Int. J. Syst. Evol. Microbiol.">
        <title>The Global Catalogue of Microorganisms (GCM) 10K type strain sequencing project: providing services to taxonomists for standard genome sequencing and annotation.</title>
        <authorList>
            <consortium name="The Broad Institute Genomics Platform"/>
            <consortium name="The Broad Institute Genome Sequencing Center for Infectious Disease"/>
            <person name="Wu L."/>
            <person name="Ma J."/>
        </authorList>
    </citation>
    <scope>NUCLEOTIDE SEQUENCE [LARGE SCALE GENOMIC DNA]</scope>
    <source>
        <strain evidence="7">CECT 7477</strain>
    </source>
</reference>
<evidence type="ECO:0000313" key="6">
    <source>
        <dbReference type="EMBL" id="MFC4094629.1"/>
    </source>
</evidence>
<protein>
    <submittedName>
        <fullName evidence="6">Pyridoxamine 5'-phosphate oxidase family protein</fullName>
    </submittedName>
</protein>
<keyword evidence="2" id="KW-0285">Flavoprotein</keyword>
<dbReference type="PANTHER" id="PTHR10851:SF3">
    <property type="entry name" value="PYRIDOXINE_PYRIDOXAMINE 5'-PHOSPHATE OXIDASE 2"/>
    <property type="match status" value="1"/>
</dbReference>
<dbReference type="RefSeq" id="WP_192462431.1">
    <property type="nucleotide sequence ID" value="NZ_JACYFJ010000003.1"/>
</dbReference>
<gene>
    <name evidence="6" type="ORF">ACFOUT_02010</name>
</gene>
<name>A0ABV8JJC7_9FLAO</name>
<comment type="cofactor">
    <cofactor evidence="1">
        <name>FMN</name>
        <dbReference type="ChEBI" id="CHEBI:58210"/>
    </cofactor>
</comment>
<dbReference type="Proteomes" id="UP001595814">
    <property type="component" value="Unassembled WGS sequence"/>
</dbReference>
<organism evidence="6 7">
    <name type="scientific">Euzebyella saccharophila</name>
    <dbReference type="NCBI Taxonomy" id="679664"/>
    <lineage>
        <taxon>Bacteria</taxon>
        <taxon>Pseudomonadati</taxon>
        <taxon>Bacteroidota</taxon>
        <taxon>Flavobacteriia</taxon>
        <taxon>Flavobacteriales</taxon>
        <taxon>Flavobacteriaceae</taxon>
        <taxon>Euzebyella</taxon>
    </lineage>
</organism>
<dbReference type="Gene3D" id="2.30.110.10">
    <property type="entry name" value="Electron Transport, Fmn-binding Protein, Chain A"/>
    <property type="match status" value="1"/>
</dbReference>
<evidence type="ECO:0000256" key="1">
    <source>
        <dbReference type="ARBA" id="ARBA00001917"/>
    </source>
</evidence>
<sequence length="181" mass="21539">MTQHFWSELTEELNKSVTEKDHAFRFATLGTVGNERLARLRTIVLRHVNEHLNLVFYTDKRSKKVLHIKENNRVSLLFYHPELLLQLKIEGLAYILKDEEAKDSYWNHIKENSKRDYTTHKAPGSEINNPDQVEYLSGDHYFCAIEVEPFKVEYLKLKRPNHIRVRFSKENDEWNGEFLVP</sequence>
<feature type="domain" description="Pyridoxamine 5'-phosphate oxidase Alr4036 family FMN-binding" evidence="5">
    <location>
        <begin position="7"/>
        <end position="96"/>
    </location>
</feature>
<dbReference type="InterPro" id="IPR012349">
    <property type="entry name" value="Split_barrel_FMN-bd"/>
</dbReference>
<dbReference type="InterPro" id="IPR000659">
    <property type="entry name" value="Pyridox_Oxase"/>
</dbReference>
<dbReference type="PANTHER" id="PTHR10851">
    <property type="entry name" value="PYRIDOXINE-5-PHOSPHATE OXIDASE"/>
    <property type="match status" value="1"/>
</dbReference>
<evidence type="ECO:0000256" key="4">
    <source>
        <dbReference type="ARBA" id="ARBA00023002"/>
    </source>
</evidence>
<dbReference type="Pfam" id="PF12766">
    <property type="entry name" value="Pyridox_oxase_2"/>
    <property type="match status" value="1"/>
</dbReference>
<evidence type="ECO:0000259" key="5">
    <source>
        <dbReference type="Pfam" id="PF12766"/>
    </source>
</evidence>
<comment type="caution">
    <text evidence="6">The sequence shown here is derived from an EMBL/GenBank/DDBJ whole genome shotgun (WGS) entry which is preliminary data.</text>
</comment>
<accession>A0ABV8JJC7</accession>
<dbReference type="EMBL" id="JBHSAW010000003">
    <property type="protein sequence ID" value="MFC4094629.1"/>
    <property type="molecule type" value="Genomic_DNA"/>
</dbReference>
<evidence type="ECO:0000313" key="7">
    <source>
        <dbReference type="Proteomes" id="UP001595814"/>
    </source>
</evidence>
<proteinExistence type="predicted"/>